<accession>A0A1M5AT84</accession>
<evidence type="ECO:0000256" key="1">
    <source>
        <dbReference type="SAM" id="SignalP"/>
    </source>
</evidence>
<dbReference type="STRING" id="1121884.SAMN02745131_02347"/>
<dbReference type="EMBL" id="FQUU01000009">
    <property type="protein sequence ID" value="SHF33449.1"/>
    <property type="molecule type" value="Genomic_DNA"/>
</dbReference>
<proteinExistence type="predicted"/>
<keyword evidence="1" id="KW-0732">Signal</keyword>
<reference evidence="2 3" key="1">
    <citation type="submission" date="2016-11" db="EMBL/GenBank/DDBJ databases">
        <authorList>
            <person name="Jaros S."/>
            <person name="Januszkiewicz K."/>
            <person name="Wedrychowicz H."/>
        </authorList>
    </citation>
    <scope>NUCLEOTIDE SEQUENCE [LARGE SCALE GENOMIC DNA]</scope>
    <source>
        <strain evidence="2 3">DSM 18119</strain>
    </source>
</reference>
<dbReference type="RefSeq" id="WP_072835522.1">
    <property type="nucleotide sequence ID" value="NZ_FQUU01000009.1"/>
</dbReference>
<protein>
    <recommendedName>
        <fullName evidence="4">Lipocalin-like domain-containing protein</fullName>
    </recommendedName>
</protein>
<feature type="signal peptide" evidence="1">
    <location>
        <begin position="1"/>
        <end position="19"/>
    </location>
</feature>
<gene>
    <name evidence="2" type="ORF">SAMN02745131_02347</name>
</gene>
<sequence length="123" mass="13693">MKITSLLLLLCISCVSLFAQDSTLNEYKGLYKFREGSPTPSVDITIENGALYANSSIGSASMKWVSKDTFSIPDHNGMAYFYRSDKGLVNSIKVEVADLVLEGDKQDPALAINRRKRVYYLSK</sequence>
<dbReference type="OrthoDB" id="667456at2"/>
<evidence type="ECO:0000313" key="2">
    <source>
        <dbReference type="EMBL" id="SHF33449.1"/>
    </source>
</evidence>
<evidence type="ECO:0000313" key="3">
    <source>
        <dbReference type="Proteomes" id="UP000184048"/>
    </source>
</evidence>
<organism evidence="2 3">
    <name type="scientific">Flavisolibacter ginsengisoli DSM 18119</name>
    <dbReference type="NCBI Taxonomy" id="1121884"/>
    <lineage>
        <taxon>Bacteria</taxon>
        <taxon>Pseudomonadati</taxon>
        <taxon>Bacteroidota</taxon>
        <taxon>Chitinophagia</taxon>
        <taxon>Chitinophagales</taxon>
        <taxon>Chitinophagaceae</taxon>
        <taxon>Flavisolibacter</taxon>
    </lineage>
</organism>
<dbReference type="AlphaFoldDB" id="A0A1M5AT84"/>
<dbReference type="Proteomes" id="UP000184048">
    <property type="component" value="Unassembled WGS sequence"/>
</dbReference>
<evidence type="ECO:0008006" key="4">
    <source>
        <dbReference type="Google" id="ProtNLM"/>
    </source>
</evidence>
<feature type="chain" id="PRO_5012363996" description="Lipocalin-like domain-containing protein" evidence="1">
    <location>
        <begin position="20"/>
        <end position="123"/>
    </location>
</feature>
<name>A0A1M5AT84_9BACT</name>
<keyword evidence="3" id="KW-1185">Reference proteome</keyword>